<reference evidence="2 4" key="2">
    <citation type="journal article" date="2018" name="Plant J.">
        <title>The Physcomitrella patens chromosome-scale assembly reveals moss genome structure and evolution.</title>
        <authorList>
            <person name="Lang D."/>
            <person name="Ullrich K.K."/>
            <person name="Murat F."/>
            <person name="Fuchs J."/>
            <person name="Jenkins J."/>
            <person name="Haas F.B."/>
            <person name="Piednoel M."/>
            <person name="Gundlach H."/>
            <person name="Van Bel M."/>
            <person name="Meyberg R."/>
            <person name="Vives C."/>
            <person name="Morata J."/>
            <person name="Symeonidi A."/>
            <person name="Hiss M."/>
            <person name="Muchero W."/>
            <person name="Kamisugi Y."/>
            <person name="Saleh O."/>
            <person name="Blanc G."/>
            <person name="Decker E.L."/>
            <person name="van Gessel N."/>
            <person name="Grimwood J."/>
            <person name="Hayes R.D."/>
            <person name="Graham S.W."/>
            <person name="Gunter L.E."/>
            <person name="McDaniel S.F."/>
            <person name="Hoernstein S.N.W."/>
            <person name="Larsson A."/>
            <person name="Li F.W."/>
            <person name="Perroud P.F."/>
            <person name="Phillips J."/>
            <person name="Ranjan P."/>
            <person name="Rokshar D.S."/>
            <person name="Rothfels C.J."/>
            <person name="Schneider L."/>
            <person name="Shu S."/>
            <person name="Stevenson D.W."/>
            <person name="Thummler F."/>
            <person name="Tillich M."/>
            <person name="Villarreal Aguilar J.C."/>
            <person name="Widiez T."/>
            <person name="Wong G.K."/>
            <person name="Wymore A."/>
            <person name="Zhang Y."/>
            <person name="Zimmer A.D."/>
            <person name="Quatrano R.S."/>
            <person name="Mayer K.F.X."/>
            <person name="Goodstein D."/>
            <person name="Casacuberta J.M."/>
            <person name="Vandepoele K."/>
            <person name="Reski R."/>
            <person name="Cuming A.C."/>
            <person name="Tuskan G.A."/>
            <person name="Maumus F."/>
            <person name="Salse J."/>
            <person name="Schmutz J."/>
            <person name="Rensing S.A."/>
        </authorList>
    </citation>
    <scope>NUCLEOTIDE SEQUENCE [LARGE SCALE GENOMIC DNA]</scope>
    <source>
        <strain evidence="3 4">cv. Gransden 2004</strain>
    </source>
</reference>
<gene>
    <name evidence="2" type="ORF">PHYPA_009887</name>
</gene>
<dbReference type="Gramene" id="Pp3c7_3970V3.1">
    <property type="protein sequence ID" value="PAC:32925307.CDS.1"/>
    <property type="gene ID" value="Pp3c7_3970"/>
</dbReference>
<protein>
    <submittedName>
        <fullName evidence="2 3">Uncharacterized protein</fullName>
    </submittedName>
</protein>
<feature type="compositionally biased region" description="Polar residues" evidence="1">
    <location>
        <begin position="284"/>
        <end position="295"/>
    </location>
</feature>
<organism evidence="2">
    <name type="scientific">Physcomitrium patens</name>
    <name type="common">Spreading-leaved earth moss</name>
    <name type="synonym">Physcomitrella patens</name>
    <dbReference type="NCBI Taxonomy" id="3218"/>
    <lineage>
        <taxon>Eukaryota</taxon>
        <taxon>Viridiplantae</taxon>
        <taxon>Streptophyta</taxon>
        <taxon>Embryophyta</taxon>
        <taxon>Bryophyta</taxon>
        <taxon>Bryophytina</taxon>
        <taxon>Bryopsida</taxon>
        <taxon>Funariidae</taxon>
        <taxon>Funariales</taxon>
        <taxon>Funariaceae</taxon>
        <taxon>Physcomitrium</taxon>
    </lineage>
</organism>
<feature type="region of interest" description="Disordered" evidence="1">
    <location>
        <begin position="269"/>
        <end position="296"/>
    </location>
</feature>
<name>A0A2K1KAA3_PHYPA</name>
<evidence type="ECO:0000313" key="4">
    <source>
        <dbReference type="Proteomes" id="UP000006727"/>
    </source>
</evidence>
<dbReference type="InParanoid" id="A0A2K1KAA3"/>
<accession>A0A2K1KAA3</accession>
<keyword evidence="4" id="KW-1185">Reference proteome</keyword>
<evidence type="ECO:0000256" key="1">
    <source>
        <dbReference type="SAM" id="MobiDB-lite"/>
    </source>
</evidence>
<evidence type="ECO:0000313" key="2">
    <source>
        <dbReference type="EMBL" id="PNR50701.1"/>
    </source>
</evidence>
<reference evidence="3" key="3">
    <citation type="submission" date="2020-12" db="UniProtKB">
        <authorList>
            <consortium name="EnsemblPlants"/>
        </authorList>
    </citation>
    <scope>IDENTIFICATION</scope>
</reference>
<proteinExistence type="predicted"/>
<reference evidence="2 4" key="1">
    <citation type="journal article" date="2008" name="Science">
        <title>The Physcomitrella genome reveals evolutionary insights into the conquest of land by plants.</title>
        <authorList>
            <person name="Rensing S."/>
            <person name="Lang D."/>
            <person name="Zimmer A."/>
            <person name="Terry A."/>
            <person name="Salamov A."/>
            <person name="Shapiro H."/>
            <person name="Nishiyama T."/>
            <person name="Perroud P.-F."/>
            <person name="Lindquist E."/>
            <person name="Kamisugi Y."/>
            <person name="Tanahashi T."/>
            <person name="Sakakibara K."/>
            <person name="Fujita T."/>
            <person name="Oishi K."/>
            <person name="Shin-I T."/>
            <person name="Kuroki Y."/>
            <person name="Toyoda A."/>
            <person name="Suzuki Y."/>
            <person name="Hashimoto A."/>
            <person name="Yamaguchi K."/>
            <person name="Sugano A."/>
            <person name="Kohara Y."/>
            <person name="Fujiyama A."/>
            <person name="Anterola A."/>
            <person name="Aoki S."/>
            <person name="Ashton N."/>
            <person name="Barbazuk W.B."/>
            <person name="Barker E."/>
            <person name="Bennetzen J."/>
            <person name="Bezanilla M."/>
            <person name="Blankenship R."/>
            <person name="Cho S.H."/>
            <person name="Dutcher S."/>
            <person name="Estelle M."/>
            <person name="Fawcett J.A."/>
            <person name="Gundlach H."/>
            <person name="Hanada K."/>
            <person name="Heyl A."/>
            <person name="Hicks K.A."/>
            <person name="Hugh J."/>
            <person name="Lohr M."/>
            <person name="Mayer K."/>
            <person name="Melkozernov A."/>
            <person name="Murata T."/>
            <person name="Nelson D."/>
            <person name="Pils B."/>
            <person name="Prigge M."/>
            <person name="Reiss B."/>
            <person name="Renner T."/>
            <person name="Rombauts S."/>
            <person name="Rushton P."/>
            <person name="Sanderfoot A."/>
            <person name="Schween G."/>
            <person name="Shiu S.-H."/>
            <person name="Stueber K."/>
            <person name="Theodoulou F.L."/>
            <person name="Tu H."/>
            <person name="Van de Peer Y."/>
            <person name="Verrier P.J."/>
            <person name="Waters E."/>
            <person name="Wood A."/>
            <person name="Yang L."/>
            <person name="Cove D."/>
            <person name="Cuming A."/>
            <person name="Hasebe M."/>
            <person name="Lucas S."/>
            <person name="Mishler D.B."/>
            <person name="Reski R."/>
            <person name="Grigoriev I."/>
            <person name="Quatrano R.S."/>
            <person name="Boore J.L."/>
        </authorList>
    </citation>
    <scope>NUCLEOTIDE SEQUENCE [LARGE SCALE GENOMIC DNA]</scope>
    <source>
        <strain evidence="3 4">cv. Gransden 2004</strain>
    </source>
</reference>
<dbReference type="AlphaFoldDB" id="A0A2K1KAA3"/>
<dbReference type="EMBL" id="ABEU02000007">
    <property type="protein sequence ID" value="PNR50701.1"/>
    <property type="molecule type" value="Genomic_DNA"/>
</dbReference>
<dbReference type="Proteomes" id="UP000006727">
    <property type="component" value="Chromosome 7"/>
</dbReference>
<evidence type="ECO:0000313" key="3">
    <source>
        <dbReference type="EnsemblPlants" id="PAC:32925307.CDS.1"/>
    </source>
</evidence>
<dbReference type="EnsemblPlants" id="Pp3c7_3970V3.1">
    <property type="protein sequence ID" value="PAC:32925307.CDS.1"/>
    <property type="gene ID" value="Pp3c7_3970"/>
</dbReference>
<sequence>MKTCANSATMDVHSSAPFASSSSVRSTSISESNPTLEEIQLAYQKLHSLTSTSSPRFIPASGAGVICSSTYPHSGGSVAGFCPWASCSISNSGSYDCPHSVPGAYFTPKEIAYRGPLSTGSNTPTLSNLTSNLACNVKTLQKLVQKSSPSKVDPSTGRLMDKLKNLDEILRNLDESLISRKISNKYTTPPPADFKLSDEKYATSAEAVADPAWPKNGRLFRDDAGLSAFADTSSRSLTSPFSSIPNQMPNAATLPPIARTKPVAVSKPEANLGVDPNWPEKRSSTPTHILQSSSPPVAVRELQDNSLLLSNLESVTTHNPGAACTEDKANMKKLMDHIALFERRISRRIRCLRRGTRRQV</sequence>